<dbReference type="Proteomes" id="UP000256561">
    <property type="component" value="Unassembled WGS sequence"/>
</dbReference>
<accession>A0A3D8MB79</accession>
<dbReference type="RefSeq" id="WP_115592431.1">
    <property type="nucleotide sequence ID" value="NZ_QRHA01000003.1"/>
</dbReference>
<protein>
    <submittedName>
        <fullName evidence="1">Uncharacterized protein</fullName>
    </submittedName>
</protein>
<keyword evidence="2" id="KW-1185">Reference proteome</keyword>
<organism evidence="1 2">
    <name type="scientific">Alteromonas aestuariivivens</name>
    <dbReference type="NCBI Taxonomy" id="1938339"/>
    <lineage>
        <taxon>Bacteria</taxon>
        <taxon>Pseudomonadati</taxon>
        <taxon>Pseudomonadota</taxon>
        <taxon>Gammaproteobacteria</taxon>
        <taxon>Alteromonadales</taxon>
        <taxon>Alteromonadaceae</taxon>
        <taxon>Alteromonas/Salinimonas group</taxon>
        <taxon>Alteromonas</taxon>
    </lineage>
</organism>
<reference evidence="2" key="1">
    <citation type="submission" date="2018-08" db="EMBL/GenBank/DDBJ databases">
        <authorList>
            <person name="Zhang J."/>
            <person name="Du Z.-J."/>
        </authorList>
    </citation>
    <scope>NUCLEOTIDE SEQUENCE [LARGE SCALE GENOMIC DNA]</scope>
    <source>
        <strain evidence="2">KCTC 52655</strain>
    </source>
</reference>
<dbReference type="EMBL" id="QRHA01000003">
    <property type="protein sequence ID" value="RDV27532.1"/>
    <property type="molecule type" value="Genomic_DNA"/>
</dbReference>
<evidence type="ECO:0000313" key="2">
    <source>
        <dbReference type="Proteomes" id="UP000256561"/>
    </source>
</evidence>
<comment type="caution">
    <text evidence="1">The sequence shown here is derived from an EMBL/GenBank/DDBJ whole genome shotgun (WGS) entry which is preliminary data.</text>
</comment>
<dbReference type="OrthoDB" id="10005780at2"/>
<name>A0A3D8MB79_9ALTE</name>
<proteinExistence type="predicted"/>
<gene>
    <name evidence="1" type="ORF">DXV75_05765</name>
</gene>
<evidence type="ECO:0000313" key="1">
    <source>
        <dbReference type="EMBL" id="RDV27532.1"/>
    </source>
</evidence>
<sequence length="142" mass="15977">MIVQFFDPLDNLSFEMPLVAINDRLCSKLRRNFYFGGYCKIDTETVNSVERLQTLREQHKQPKPESKASPHQLSVQEQANILAALSVMQEILLSGDLPKFSRMHAISSIDVLSPAKCQALISRLARSHLSLTPQPETALEQA</sequence>
<dbReference type="AlphaFoldDB" id="A0A3D8MB79"/>